<dbReference type="EMBL" id="NHTK01005517">
    <property type="protein sequence ID" value="PPQ76915.1"/>
    <property type="molecule type" value="Genomic_DNA"/>
</dbReference>
<evidence type="ECO:0008006" key="5">
    <source>
        <dbReference type="Google" id="ProtNLM"/>
    </source>
</evidence>
<gene>
    <name evidence="3" type="ORF">CVT24_008929</name>
</gene>
<evidence type="ECO:0000313" key="4">
    <source>
        <dbReference type="Proteomes" id="UP000284842"/>
    </source>
</evidence>
<dbReference type="InterPro" id="IPR040898">
    <property type="entry name" value="CxC6"/>
</dbReference>
<comment type="caution">
    <text evidence="3">The sequence shown here is derived from an EMBL/GenBank/DDBJ whole genome shotgun (WGS) entry which is preliminary data.</text>
</comment>
<dbReference type="InParanoid" id="A0A409WEH6"/>
<protein>
    <recommendedName>
        <fullName evidence="5">CxC5 like cysteine cluster associated with KDZ domain-containing protein</fullName>
    </recommendedName>
</protein>
<keyword evidence="4" id="KW-1185">Reference proteome</keyword>
<evidence type="ECO:0000259" key="1">
    <source>
        <dbReference type="Pfam" id="PF18718"/>
    </source>
</evidence>
<feature type="domain" description="CxC6 like cysteine cluster associated with KDZ" evidence="2">
    <location>
        <begin position="254"/>
        <end position="297"/>
    </location>
</feature>
<dbReference type="Proteomes" id="UP000284842">
    <property type="component" value="Unassembled WGS sequence"/>
</dbReference>
<evidence type="ECO:0000313" key="3">
    <source>
        <dbReference type="EMBL" id="PPQ76915.1"/>
    </source>
</evidence>
<proteinExistence type="predicted"/>
<accession>A0A409WEH6</accession>
<evidence type="ECO:0000259" key="2">
    <source>
        <dbReference type="Pfam" id="PF18721"/>
    </source>
</evidence>
<reference evidence="3 4" key="1">
    <citation type="journal article" date="2018" name="Evol. Lett.">
        <title>Horizontal gene cluster transfer increased hallucinogenic mushroom diversity.</title>
        <authorList>
            <person name="Reynolds H.T."/>
            <person name="Vijayakumar V."/>
            <person name="Gluck-Thaler E."/>
            <person name="Korotkin H.B."/>
            <person name="Matheny P.B."/>
            <person name="Slot J.C."/>
        </authorList>
    </citation>
    <scope>NUCLEOTIDE SEQUENCE [LARGE SCALE GENOMIC DNA]</scope>
    <source>
        <strain evidence="3 4">2629</strain>
    </source>
</reference>
<sequence>MPRIPNKLPPWMILWLSRLPAKSLPDAITAFLGDALNMTAGHVRSCWDAFREASWNYDKASHSALADAKLFYEMGQEYGIGLRSKRKIVLYTLEDGACATYHYKLTCAACRTTYHNNYSVKDRIRTYYGGVPDAIEVGKHQFVSKNVANMFMSLMLISWTSATNNAEVYNSTISKPENQPDDWGFSFDLPDNALKYPTAKKKKIALHCAQVIQERNRLFDENGQPEWAHYCEKCVRFFNGSDGKPESYIRAIVALANKRHRFCPQHEYLTTICSVEGCSEPVVIGTLACNKTEHVQMYSAYTKRRTAHFQRKRGKTRVTSTAKPPDDDILTNKSLGLHLEPVHDDEDLIEDEALETLVLSDAEMPGDACPQKVDTGVKQLRARFGRRQTHSEQFMVHPCGIIVARATFYGSETVPQTVDMLKQVFRTPGSMPEYFIYDNCCGVYNHLQATDDPLLDKIGCPVDVFHFDCKHKKTDVICQQHCDPRKFPELIDSEGKWYFNTYICEQHNSWLRGYQAIFREMNGDKYNFILDELVIRKNRALLKKLAHNGHVPSYIPGLRYTR</sequence>
<name>A0A409WEH6_9AGAR</name>
<feature type="domain" description="CxC5 like cysteine cluster associated with KDZ" evidence="1">
    <location>
        <begin position="83"/>
        <end position="172"/>
    </location>
</feature>
<dbReference type="Pfam" id="PF18721">
    <property type="entry name" value="CxC6"/>
    <property type="match status" value="1"/>
</dbReference>
<dbReference type="InterPro" id="IPR041539">
    <property type="entry name" value="CxC5"/>
</dbReference>
<dbReference type="OrthoDB" id="2501483at2759"/>
<dbReference type="AlphaFoldDB" id="A0A409WEH6"/>
<organism evidence="3 4">
    <name type="scientific">Panaeolus cyanescens</name>
    <dbReference type="NCBI Taxonomy" id="181874"/>
    <lineage>
        <taxon>Eukaryota</taxon>
        <taxon>Fungi</taxon>
        <taxon>Dikarya</taxon>
        <taxon>Basidiomycota</taxon>
        <taxon>Agaricomycotina</taxon>
        <taxon>Agaricomycetes</taxon>
        <taxon>Agaricomycetidae</taxon>
        <taxon>Agaricales</taxon>
        <taxon>Agaricineae</taxon>
        <taxon>Galeropsidaceae</taxon>
        <taxon>Panaeolus</taxon>
    </lineage>
</organism>
<dbReference type="Pfam" id="PF18718">
    <property type="entry name" value="CxC5"/>
    <property type="match status" value="1"/>
</dbReference>
<dbReference type="STRING" id="181874.A0A409WEH6"/>